<dbReference type="Pfam" id="PF08468">
    <property type="entry name" value="MTS_N"/>
    <property type="match status" value="1"/>
</dbReference>
<dbReference type="InterPro" id="IPR013675">
    <property type="entry name" value="Mtase_sm_N"/>
</dbReference>
<evidence type="ECO:0000259" key="7">
    <source>
        <dbReference type="Pfam" id="PF05175"/>
    </source>
</evidence>
<dbReference type="InterPro" id="IPR029063">
    <property type="entry name" value="SAM-dependent_MTases_sf"/>
</dbReference>
<dbReference type="EC" id="2.1.1.172" evidence="6"/>
<comment type="subcellular location">
    <subcellularLocation>
        <location evidence="6">Cytoplasm</location>
    </subcellularLocation>
</comment>
<feature type="domain" description="Methyltransferase small" evidence="7">
    <location>
        <begin position="179"/>
        <end position="345"/>
    </location>
</feature>
<gene>
    <name evidence="6" type="primary">rsmC</name>
    <name evidence="9" type="ORF">FA869_08185</name>
</gene>
<evidence type="ECO:0000256" key="2">
    <source>
        <dbReference type="ARBA" id="ARBA00022552"/>
    </source>
</evidence>
<evidence type="ECO:0000256" key="1">
    <source>
        <dbReference type="ARBA" id="ARBA00022490"/>
    </source>
</evidence>
<dbReference type="GO" id="GO:0005737">
    <property type="term" value="C:cytoplasm"/>
    <property type="evidence" value="ECO:0007669"/>
    <property type="project" value="UniProtKB-SubCell"/>
</dbReference>
<evidence type="ECO:0000259" key="8">
    <source>
        <dbReference type="Pfam" id="PF08468"/>
    </source>
</evidence>
<comment type="caution">
    <text evidence="9">The sequence shown here is derived from an EMBL/GenBank/DDBJ whole genome shotgun (WGS) entry which is preliminary data.</text>
</comment>
<keyword evidence="3 6" id="KW-0489">Methyltransferase</keyword>
<evidence type="ECO:0000313" key="9">
    <source>
        <dbReference type="EMBL" id="TKA92358.1"/>
    </source>
</evidence>
<dbReference type="AlphaFoldDB" id="A0A4U0YM12"/>
<evidence type="ECO:0000313" key="10">
    <source>
        <dbReference type="Proteomes" id="UP000305198"/>
    </source>
</evidence>
<comment type="subunit">
    <text evidence="6">Monomer.</text>
</comment>
<dbReference type="PANTHER" id="PTHR47816">
    <property type="entry name" value="RIBOSOMAL RNA SMALL SUBUNIT METHYLTRANSFERASE C"/>
    <property type="match status" value="1"/>
</dbReference>
<evidence type="ECO:0000256" key="4">
    <source>
        <dbReference type="ARBA" id="ARBA00022679"/>
    </source>
</evidence>
<dbReference type="CDD" id="cd02440">
    <property type="entry name" value="AdoMet_MTases"/>
    <property type="match status" value="1"/>
</dbReference>
<comment type="function">
    <text evidence="6">Specifically methylates the guanine in position 1207 of 16S rRNA in the 30S particle.</text>
</comment>
<evidence type="ECO:0000256" key="6">
    <source>
        <dbReference type="HAMAP-Rule" id="MF_01862"/>
    </source>
</evidence>
<dbReference type="InterPro" id="IPR023543">
    <property type="entry name" value="rRNA_ssu_MeTfrase_C"/>
</dbReference>
<reference evidence="9 10" key="1">
    <citation type="submission" date="2019-04" db="EMBL/GenBank/DDBJ databases">
        <title>Crypto-aerobic microbial life in anoxic (sulfidic) marine sediments.</title>
        <authorList>
            <person name="Bhattacharya S."/>
            <person name="Roy C."/>
            <person name="Mondal N."/>
            <person name="Sarkar J."/>
            <person name="Mandal S."/>
            <person name="Rameez M.J."/>
            <person name="Ghosh W."/>
        </authorList>
    </citation>
    <scope>NUCLEOTIDE SEQUENCE [LARGE SCALE GENOMIC DNA]</scope>
    <source>
        <strain evidence="9 10">SBBB</strain>
    </source>
</reference>
<keyword evidence="5 6" id="KW-0949">S-adenosyl-L-methionine</keyword>
<dbReference type="GO" id="GO:0052914">
    <property type="term" value="F:16S rRNA (guanine(1207)-N(2))-methyltransferase activity"/>
    <property type="evidence" value="ECO:0007669"/>
    <property type="project" value="UniProtKB-EC"/>
</dbReference>
<dbReference type="EMBL" id="SWAV01000002">
    <property type="protein sequence ID" value="TKA92358.1"/>
    <property type="molecule type" value="Genomic_DNA"/>
</dbReference>
<evidence type="ECO:0000256" key="5">
    <source>
        <dbReference type="ARBA" id="ARBA00022691"/>
    </source>
</evidence>
<dbReference type="InterPro" id="IPR007848">
    <property type="entry name" value="Small_mtfrase_dom"/>
</dbReference>
<proteinExistence type="inferred from homology"/>
<accession>A0A4U0YM12</accession>
<dbReference type="Gene3D" id="3.40.50.150">
    <property type="entry name" value="Vaccinia Virus protein VP39"/>
    <property type="match status" value="2"/>
</dbReference>
<dbReference type="Proteomes" id="UP000305198">
    <property type="component" value="Unassembled WGS sequence"/>
</dbReference>
<keyword evidence="2 6" id="KW-0698">rRNA processing</keyword>
<keyword evidence="1 6" id="KW-0963">Cytoplasm</keyword>
<feature type="domain" description="Methyltransferase small N-terminal" evidence="8">
    <location>
        <begin position="16"/>
        <end position="168"/>
    </location>
</feature>
<dbReference type="Pfam" id="PF05175">
    <property type="entry name" value="MTS"/>
    <property type="match status" value="1"/>
</dbReference>
<sequence>MPGPVHLRSTAMDNTSQILERSAELFASQRLLLVNPPVDGLTRQLPADWHVWTWDYFVQQGLSAGLDEAHLSFSHLCPQVDGLEGAILVMPKAIERAEFALAQIAPLLRAGCPLYLVGEKKGGITRAEKLLAAHGAAIEKLDSARHCQLWRCIVQDQPAPFRLEDWQRSIALTFPDQTVELVSLPGVFSHGRLDEGSQLLLEELAPLPPGKVLDFGCGAGVLATVLARRNPDTRFELVDVDAMALYCAEQTLLVNGVQAQVYPSDGLSDVHGRFAAVVSNPPFHTGIRHDTSIAEAFFNEVTRNLLPGGELRIVANGFLRYPPLIEEHIGPCRVLRENNRFKVYSAIAPG</sequence>
<protein>
    <recommendedName>
        <fullName evidence="6">Ribosomal RNA small subunit methyltransferase C</fullName>
        <ecNumber evidence="6">2.1.1.172</ecNumber>
    </recommendedName>
    <alternativeName>
        <fullName evidence="6">16S rRNA m2G1207 methyltransferase</fullName>
    </alternativeName>
    <alternativeName>
        <fullName evidence="6">rRNA (guanine-N(2)-)-methyltransferase RsmC</fullName>
    </alternativeName>
</protein>
<keyword evidence="4 6" id="KW-0808">Transferase</keyword>
<evidence type="ECO:0000256" key="3">
    <source>
        <dbReference type="ARBA" id="ARBA00022603"/>
    </source>
</evidence>
<name>A0A4U0YM12_9GAMM</name>
<dbReference type="InterPro" id="IPR046977">
    <property type="entry name" value="RsmC/RlmG"/>
</dbReference>
<comment type="catalytic activity">
    <reaction evidence="6">
        <text>guanosine(1207) in 16S rRNA + S-adenosyl-L-methionine = N(2)-methylguanosine(1207) in 16S rRNA + S-adenosyl-L-homocysteine + H(+)</text>
        <dbReference type="Rhea" id="RHEA:42736"/>
        <dbReference type="Rhea" id="RHEA-COMP:10213"/>
        <dbReference type="Rhea" id="RHEA-COMP:10214"/>
        <dbReference type="ChEBI" id="CHEBI:15378"/>
        <dbReference type="ChEBI" id="CHEBI:57856"/>
        <dbReference type="ChEBI" id="CHEBI:59789"/>
        <dbReference type="ChEBI" id="CHEBI:74269"/>
        <dbReference type="ChEBI" id="CHEBI:74481"/>
        <dbReference type="EC" id="2.1.1.172"/>
    </reaction>
</comment>
<dbReference type="HAMAP" id="MF_01862">
    <property type="entry name" value="16SrRNA_methyltr_C"/>
    <property type="match status" value="1"/>
</dbReference>
<comment type="similarity">
    <text evidence="6">Belongs to the methyltransferase superfamily. RsmC family.</text>
</comment>
<organism evidence="9 10">
    <name type="scientific">Halopseudomonas bauzanensis</name>
    <dbReference type="NCBI Taxonomy" id="653930"/>
    <lineage>
        <taxon>Bacteria</taxon>
        <taxon>Pseudomonadati</taxon>
        <taxon>Pseudomonadota</taxon>
        <taxon>Gammaproteobacteria</taxon>
        <taxon>Pseudomonadales</taxon>
        <taxon>Pseudomonadaceae</taxon>
        <taxon>Halopseudomonas</taxon>
    </lineage>
</organism>
<dbReference type="PANTHER" id="PTHR47816:SF4">
    <property type="entry name" value="RIBOSOMAL RNA SMALL SUBUNIT METHYLTRANSFERASE C"/>
    <property type="match status" value="1"/>
</dbReference>
<dbReference type="SUPFAM" id="SSF53335">
    <property type="entry name" value="S-adenosyl-L-methionine-dependent methyltransferases"/>
    <property type="match status" value="1"/>
</dbReference>